<gene>
    <name evidence="1" type="ORF">OB955_08620</name>
</gene>
<accession>A0ABT2QD00</accession>
<dbReference type="EMBL" id="JAOPKB010000003">
    <property type="protein sequence ID" value="MCU4972802.1"/>
    <property type="molecule type" value="Genomic_DNA"/>
</dbReference>
<keyword evidence="2" id="KW-1185">Reference proteome</keyword>
<organism evidence="1 2">
    <name type="scientific">Natronoglomus mannanivorans</name>
    <dbReference type="NCBI Taxonomy" id="2979990"/>
    <lineage>
        <taxon>Archaea</taxon>
        <taxon>Methanobacteriati</taxon>
        <taxon>Methanobacteriota</taxon>
        <taxon>Stenosarchaea group</taxon>
        <taxon>Halobacteria</taxon>
        <taxon>Halobacteriales</taxon>
        <taxon>Natrialbaceae</taxon>
        <taxon>Natronoglomus</taxon>
    </lineage>
</organism>
<evidence type="ECO:0000313" key="1">
    <source>
        <dbReference type="EMBL" id="MCU4972802.1"/>
    </source>
</evidence>
<dbReference type="Pfam" id="PF24366">
    <property type="entry name" value="DUF7522"/>
    <property type="match status" value="1"/>
</dbReference>
<sequence>MVREIAKELLSYSRETLGPDLRAVTRYNRDEHEPIYTREDVPEQIELDEDARSMFRHPLVRMQSAAQELSQYHPYLDELDASIYSYGTVTVVQFPITDEDGIIVTLECEGDLPNGFVSRCKSIVSGAD</sequence>
<reference evidence="1 2" key="1">
    <citation type="submission" date="2022-09" db="EMBL/GenBank/DDBJ databases">
        <title>Enrichment on poylsaccharides allowed isolation of novel metabolic and taxonomic groups of Haloarchaea.</title>
        <authorList>
            <person name="Sorokin D.Y."/>
            <person name="Elcheninov A.G."/>
            <person name="Khizhniak T.V."/>
            <person name="Kolganova T.V."/>
            <person name="Kublanov I.V."/>
        </authorList>
    </citation>
    <scope>NUCLEOTIDE SEQUENCE [LARGE SCALE GENOMIC DNA]</scope>
    <source>
        <strain evidence="1 2">AArc-m2/3/4</strain>
    </source>
</reference>
<comment type="caution">
    <text evidence="1">The sequence shown here is derived from an EMBL/GenBank/DDBJ whole genome shotgun (WGS) entry which is preliminary data.</text>
</comment>
<dbReference type="RefSeq" id="WP_338007568.1">
    <property type="nucleotide sequence ID" value="NZ_JAOPKB010000003.1"/>
</dbReference>
<proteinExistence type="predicted"/>
<protein>
    <submittedName>
        <fullName evidence="1">Uncharacterized protein</fullName>
    </submittedName>
</protein>
<name>A0ABT2QD00_9EURY</name>
<dbReference type="Proteomes" id="UP001320972">
    <property type="component" value="Unassembled WGS sequence"/>
</dbReference>
<dbReference type="InterPro" id="IPR055944">
    <property type="entry name" value="DUF7522"/>
</dbReference>
<evidence type="ECO:0000313" key="2">
    <source>
        <dbReference type="Proteomes" id="UP001320972"/>
    </source>
</evidence>